<dbReference type="RefSeq" id="WP_014813322.1">
    <property type="nucleotide sequence ID" value="NC_018026.1"/>
</dbReference>
<keyword evidence="1" id="KW-0614">Plasmid</keyword>
<name>I4CFA4_DESTA</name>
<protein>
    <submittedName>
        <fullName evidence="1">Uncharacterized protein</fullName>
    </submittedName>
</protein>
<geneLocation type="plasmid" evidence="1 2">
    <name>pDESTI.01</name>
</geneLocation>
<reference evidence="2" key="1">
    <citation type="submission" date="2012-06" db="EMBL/GenBank/DDBJ databases">
        <title>Complete sequence of plasmid of Desulfomonile tiedjei DSM 6799.</title>
        <authorList>
            <person name="Lucas S."/>
            <person name="Copeland A."/>
            <person name="Lapidus A."/>
            <person name="Glavina del Rio T."/>
            <person name="Dalin E."/>
            <person name="Tice H."/>
            <person name="Bruce D."/>
            <person name="Goodwin L."/>
            <person name="Pitluck S."/>
            <person name="Peters L."/>
            <person name="Ovchinnikova G."/>
            <person name="Zeytun A."/>
            <person name="Lu M."/>
            <person name="Kyrpides N."/>
            <person name="Mavromatis K."/>
            <person name="Ivanova N."/>
            <person name="Brettin T."/>
            <person name="Detter J.C."/>
            <person name="Han C."/>
            <person name="Larimer F."/>
            <person name="Land M."/>
            <person name="Hauser L."/>
            <person name="Markowitz V."/>
            <person name="Cheng J.-F."/>
            <person name="Hugenholtz P."/>
            <person name="Woyke T."/>
            <person name="Wu D."/>
            <person name="Spring S."/>
            <person name="Schroeder M."/>
            <person name="Brambilla E."/>
            <person name="Klenk H.-P."/>
            <person name="Eisen J.A."/>
        </authorList>
    </citation>
    <scope>NUCLEOTIDE SEQUENCE [LARGE SCALE GENOMIC DNA]</scope>
    <source>
        <strain evidence="2">ATCC 49306 / DSM 6799 / DCB-1</strain>
        <plasmid evidence="2">Plasmid pDESTI.01</plasmid>
    </source>
</reference>
<sequence>MTDSEHNAIDRDELVKVWHDYGLRFSVFVPAHQPRPDTWEPDVRQFDEKGRVNPHYLKHWKFLARTKGFLRDRYAEHGILKGPTLFFDCLVRQFQNPMRYAKVEGEYGPDFFEVKDTQDWYEKAIRMGIWDWQIGFSCRSVLCQRRWCSMHRGNPKRINPVDVYGLLTVFERIPAASAKAQVGKWFGMKLGDLKGAGVRTPTVYRRKVSKKALSVLLKEYENMRTHQVKELIGRLHGLIKGSPFEEWHGRKFDDDYAFLSDKAADNLYRINSPAAKAYVWLLIRQEELARNTRGAKLSVSDSELATAIGVSKPSAQTYRKALTKLGLIETGETKAGKTAEIRIVKVKY</sequence>
<dbReference type="Proteomes" id="UP000006055">
    <property type="component" value="Plasmid pDESTI.01"/>
</dbReference>
<dbReference type="HOGENOM" id="CLU_813115_0_0_7"/>
<dbReference type="EMBL" id="CP003361">
    <property type="protein sequence ID" value="AFM28245.1"/>
    <property type="molecule type" value="Genomic_DNA"/>
</dbReference>
<organism evidence="1 2">
    <name type="scientific">Desulfomonile tiedjei (strain ATCC 49306 / DSM 6799 / DCB-1)</name>
    <dbReference type="NCBI Taxonomy" id="706587"/>
    <lineage>
        <taxon>Bacteria</taxon>
        <taxon>Pseudomonadati</taxon>
        <taxon>Thermodesulfobacteriota</taxon>
        <taxon>Desulfomonilia</taxon>
        <taxon>Desulfomonilales</taxon>
        <taxon>Desulfomonilaceae</taxon>
        <taxon>Desulfomonile</taxon>
    </lineage>
</organism>
<gene>
    <name evidence="1" type="ordered locus">Desti_5666</name>
</gene>
<dbReference type="KEGG" id="dti:Desti_5666"/>
<keyword evidence="2" id="KW-1185">Reference proteome</keyword>
<accession>I4CFA4</accession>
<dbReference type="AlphaFoldDB" id="I4CFA4"/>
<evidence type="ECO:0000313" key="1">
    <source>
        <dbReference type="EMBL" id="AFM28245.1"/>
    </source>
</evidence>
<proteinExistence type="predicted"/>
<evidence type="ECO:0000313" key="2">
    <source>
        <dbReference type="Proteomes" id="UP000006055"/>
    </source>
</evidence>